<dbReference type="Pfam" id="PF11387">
    <property type="entry name" value="DUF2795"/>
    <property type="match status" value="1"/>
</dbReference>
<dbReference type="Proteomes" id="UP000734823">
    <property type="component" value="Unassembled WGS sequence"/>
</dbReference>
<organism evidence="1 2">
    <name type="scientific">Actinokineospora xionganensis</name>
    <dbReference type="NCBI Taxonomy" id="2684470"/>
    <lineage>
        <taxon>Bacteria</taxon>
        <taxon>Bacillati</taxon>
        <taxon>Actinomycetota</taxon>
        <taxon>Actinomycetes</taxon>
        <taxon>Pseudonocardiales</taxon>
        <taxon>Pseudonocardiaceae</taxon>
        <taxon>Actinokineospora</taxon>
    </lineage>
</organism>
<evidence type="ECO:0000313" key="2">
    <source>
        <dbReference type="Proteomes" id="UP000734823"/>
    </source>
</evidence>
<reference evidence="1 2" key="1">
    <citation type="submission" date="2020-06" db="EMBL/GenBank/DDBJ databases">
        <title>Actinokineospora xiongansis sp. nov., isolated from soil of Baiyangdian.</title>
        <authorList>
            <person name="Zhang X."/>
        </authorList>
    </citation>
    <scope>NUCLEOTIDE SEQUENCE [LARGE SCALE GENOMIC DNA]</scope>
    <source>
        <strain evidence="1 2">HBU206404</strain>
    </source>
</reference>
<comment type="caution">
    <text evidence="1">The sequence shown here is derived from an EMBL/GenBank/DDBJ whole genome shotgun (WGS) entry which is preliminary data.</text>
</comment>
<proteinExistence type="predicted"/>
<dbReference type="EMBL" id="JABVED010000006">
    <property type="protein sequence ID" value="MBC6448032.1"/>
    <property type="molecule type" value="Genomic_DNA"/>
</dbReference>
<dbReference type="InterPro" id="IPR021527">
    <property type="entry name" value="DUF2795"/>
</dbReference>
<name>A0ABR7L621_9PSEU</name>
<keyword evidence="2" id="KW-1185">Reference proteome</keyword>
<evidence type="ECO:0000313" key="1">
    <source>
        <dbReference type="EMBL" id="MBC6448032.1"/>
    </source>
</evidence>
<dbReference type="RefSeq" id="WP_187220534.1">
    <property type="nucleotide sequence ID" value="NZ_JABVED010000006.1"/>
</dbReference>
<accession>A0ABR7L621</accession>
<sequence>MATDRHRLHEALSQADFPAEKDYLLRCAEEADADRETLRELRSIPPDTYANLDEILRSVTTE</sequence>
<protein>
    <submittedName>
        <fullName evidence="1">DUF2795 domain-containing protein</fullName>
    </submittedName>
</protein>
<gene>
    <name evidence="1" type="ORF">GPZ80_12730</name>
</gene>